<dbReference type="AlphaFoldDB" id="A0A8J6XB43"/>
<keyword evidence="2" id="KW-0812">Transmembrane</keyword>
<dbReference type="EMBL" id="JACXAE010000029">
    <property type="protein sequence ID" value="MBD2771800.1"/>
    <property type="molecule type" value="Genomic_DNA"/>
</dbReference>
<dbReference type="RefSeq" id="WP_190826093.1">
    <property type="nucleotide sequence ID" value="NZ_CAWPPI010000029.1"/>
</dbReference>
<keyword evidence="4" id="KW-1185">Reference proteome</keyword>
<protein>
    <submittedName>
        <fullName evidence="3">Uncharacterized protein</fullName>
    </submittedName>
</protein>
<proteinExistence type="predicted"/>
<keyword evidence="1" id="KW-0175">Coiled coil</keyword>
<evidence type="ECO:0000256" key="2">
    <source>
        <dbReference type="SAM" id="Phobius"/>
    </source>
</evidence>
<feature type="coiled-coil region" evidence="1">
    <location>
        <begin position="86"/>
        <end position="113"/>
    </location>
</feature>
<accession>A0A8J6XB43</accession>
<organism evidence="3 4">
    <name type="scientific">Iningainema tapete BLCC-T55</name>
    <dbReference type="NCBI Taxonomy" id="2748662"/>
    <lineage>
        <taxon>Bacteria</taxon>
        <taxon>Bacillati</taxon>
        <taxon>Cyanobacteriota</taxon>
        <taxon>Cyanophyceae</taxon>
        <taxon>Nostocales</taxon>
        <taxon>Scytonemataceae</taxon>
        <taxon>Iningainema tapete</taxon>
    </lineage>
</organism>
<reference evidence="3" key="1">
    <citation type="submission" date="2020-09" db="EMBL/GenBank/DDBJ databases">
        <title>Iningainema tapete sp. nov. (Scytonemataceae, Cyanobacteria) from greenhouses in central Florida (USA) produces two types of nodularin with biosynthetic potential for microcystin-LR and anabaenopeptins.</title>
        <authorList>
            <person name="Berthold D.E."/>
            <person name="Lefler F.W."/>
            <person name="Huang I.-S."/>
            <person name="Abdulla H."/>
            <person name="Zimba P.V."/>
            <person name="Laughinghouse H.D. IV."/>
        </authorList>
    </citation>
    <scope>NUCLEOTIDE SEQUENCE</scope>
    <source>
        <strain evidence="3">BLCCT55</strain>
    </source>
</reference>
<keyword evidence="2" id="KW-1133">Transmembrane helix</keyword>
<dbReference type="Proteomes" id="UP000629098">
    <property type="component" value="Unassembled WGS sequence"/>
</dbReference>
<feature type="transmembrane region" description="Helical" evidence="2">
    <location>
        <begin position="65"/>
        <end position="86"/>
    </location>
</feature>
<name>A0A8J6XB43_9CYAN</name>
<keyword evidence="2" id="KW-0472">Membrane</keyword>
<evidence type="ECO:0000313" key="4">
    <source>
        <dbReference type="Proteomes" id="UP000629098"/>
    </source>
</evidence>
<evidence type="ECO:0000256" key="1">
    <source>
        <dbReference type="SAM" id="Coils"/>
    </source>
</evidence>
<sequence>MIDIQTTFEIPDWIVQGLERGEYVRIGGVIRDAKTKHIVAMLREIAPELAQASTLLTQAGSIASLLNLGVSILNLAVSVIGFALILKRLKEIEQGLEKNLNEIQGNINHLHRKFDISVYANFRAALDLARDATTMLQPEKRINSATLAINRFLEAQHIYSNYVDISLKENLNIAEPYLLSLLLTYVARTRCYLELEEIKTAVFCVQEGAEFLRPRVKQYIKALLLSEPIARVIPKTIGHNFVILDVETILDSPIELCRLTRICKWLEPELNSILDDNSILFEAQGKNLVKFIQDKTNTAGFDAKEFLLDLVPIAAVSALPVFGKFIAARAAETVIQKKFEQQVYNSYTQEEINPTKLIKIVENIEQIIETYNRFETYLAEVKVIQQLGISFQNWLQLAPLTKVQQYEVESIYIIPSQPLNLK</sequence>
<gene>
    <name evidence="3" type="ORF">ICL16_06755</name>
</gene>
<comment type="caution">
    <text evidence="3">The sequence shown here is derived from an EMBL/GenBank/DDBJ whole genome shotgun (WGS) entry which is preliminary data.</text>
</comment>
<evidence type="ECO:0000313" key="3">
    <source>
        <dbReference type="EMBL" id="MBD2771800.1"/>
    </source>
</evidence>